<dbReference type="Proteomes" id="UP000041254">
    <property type="component" value="Unassembled WGS sequence"/>
</dbReference>
<dbReference type="Gene3D" id="1.20.5.2050">
    <property type="match status" value="2"/>
</dbReference>
<sequence>MGETNKTVVTRRVPTPTSDVPGVFWLTSSRSWAASWVEKGDKKRKQRIFSASNHGFDKAKALAEQHRREMERTGRAVVRKRLDSEYQSQHQSGIRGVNYCKRPRSKVWVSRWKECGKEKIKYFSVRQLGMEGAKKAAIAHRREMERQHYTFKDRGQAVPPADLNFSLYAVLMAKAMTAPQTTGPLPTTSTTQTAAASPLSDTFGLGV</sequence>
<keyword evidence="9" id="KW-1185">Reference proteome</keyword>
<keyword evidence="5" id="KW-0539">Nucleus</keyword>
<evidence type="ECO:0000256" key="1">
    <source>
        <dbReference type="ARBA" id="ARBA00004123"/>
    </source>
</evidence>
<dbReference type="EMBL" id="CDMY01000313">
    <property type="protein sequence ID" value="CEM01921.1"/>
    <property type="molecule type" value="Genomic_DNA"/>
</dbReference>
<keyword evidence="2" id="KW-0805">Transcription regulation</keyword>
<comment type="subcellular location">
    <subcellularLocation>
        <location evidence="1">Nucleus</location>
    </subcellularLocation>
</comment>
<evidence type="ECO:0000256" key="4">
    <source>
        <dbReference type="ARBA" id="ARBA00023163"/>
    </source>
</evidence>
<organism evidence="8 9">
    <name type="scientific">Vitrella brassicaformis (strain CCMP3155)</name>
    <dbReference type="NCBI Taxonomy" id="1169540"/>
    <lineage>
        <taxon>Eukaryota</taxon>
        <taxon>Sar</taxon>
        <taxon>Alveolata</taxon>
        <taxon>Colpodellida</taxon>
        <taxon>Vitrellaceae</taxon>
        <taxon>Vitrella</taxon>
    </lineage>
</organism>
<evidence type="ECO:0000313" key="9">
    <source>
        <dbReference type="Proteomes" id="UP000041254"/>
    </source>
</evidence>
<accession>A0A0G4EUL7</accession>
<evidence type="ECO:0000259" key="7">
    <source>
        <dbReference type="Pfam" id="PF00847"/>
    </source>
</evidence>
<evidence type="ECO:0000256" key="3">
    <source>
        <dbReference type="ARBA" id="ARBA00023125"/>
    </source>
</evidence>
<dbReference type="VEuPathDB" id="CryptoDB:Vbra_13347"/>
<proteinExistence type="predicted"/>
<protein>
    <recommendedName>
        <fullName evidence="7">AP2/ERF domain-containing protein</fullName>
    </recommendedName>
</protein>
<keyword evidence="4" id="KW-0804">Transcription</keyword>
<dbReference type="GO" id="GO:0005634">
    <property type="term" value="C:nucleus"/>
    <property type="evidence" value="ECO:0007669"/>
    <property type="project" value="UniProtKB-SubCell"/>
</dbReference>
<dbReference type="GO" id="GO:0003700">
    <property type="term" value="F:DNA-binding transcription factor activity"/>
    <property type="evidence" value="ECO:0007669"/>
    <property type="project" value="InterPro"/>
</dbReference>
<dbReference type="AlphaFoldDB" id="A0A0G4EUL7"/>
<feature type="region of interest" description="Disordered" evidence="6">
    <location>
        <begin position="179"/>
        <end position="207"/>
    </location>
</feature>
<gene>
    <name evidence="8" type="ORF">Vbra_13347</name>
</gene>
<dbReference type="GO" id="GO:0003677">
    <property type="term" value="F:DNA binding"/>
    <property type="evidence" value="ECO:0007669"/>
    <property type="project" value="UniProtKB-KW"/>
</dbReference>
<evidence type="ECO:0000256" key="2">
    <source>
        <dbReference type="ARBA" id="ARBA00023015"/>
    </source>
</evidence>
<dbReference type="OrthoDB" id="385236at2759"/>
<feature type="domain" description="AP2/ERF" evidence="7">
    <location>
        <begin position="92"/>
        <end position="146"/>
    </location>
</feature>
<dbReference type="InParanoid" id="A0A0G4EUL7"/>
<dbReference type="PhylomeDB" id="A0A0G4EUL7"/>
<evidence type="ECO:0000256" key="5">
    <source>
        <dbReference type="ARBA" id="ARBA00023242"/>
    </source>
</evidence>
<name>A0A0G4EUL7_VITBC</name>
<dbReference type="InterPro" id="IPR001471">
    <property type="entry name" value="AP2/ERF_dom"/>
</dbReference>
<evidence type="ECO:0000313" key="8">
    <source>
        <dbReference type="EMBL" id="CEM01921.1"/>
    </source>
</evidence>
<dbReference type="Pfam" id="PF00847">
    <property type="entry name" value="AP2"/>
    <property type="match status" value="2"/>
</dbReference>
<evidence type="ECO:0000256" key="6">
    <source>
        <dbReference type="SAM" id="MobiDB-lite"/>
    </source>
</evidence>
<keyword evidence="3" id="KW-0238">DNA-binding</keyword>
<feature type="domain" description="AP2/ERF" evidence="7">
    <location>
        <begin position="19"/>
        <end position="72"/>
    </location>
</feature>
<reference evidence="8 9" key="1">
    <citation type="submission" date="2014-11" db="EMBL/GenBank/DDBJ databases">
        <authorList>
            <person name="Zhu J."/>
            <person name="Qi W."/>
            <person name="Song R."/>
        </authorList>
    </citation>
    <scope>NUCLEOTIDE SEQUENCE [LARGE SCALE GENOMIC DNA]</scope>
</reference>
<feature type="compositionally biased region" description="Low complexity" evidence="6">
    <location>
        <begin position="179"/>
        <end position="200"/>
    </location>
</feature>